<protein>
    <submittedName>
        <fullName evidence="11">Oligopeptide transporter 2</fullName>
    </submittedName>
</protein>
<evidence type="ECO:0000256" key="6">
    <source>
        <dbReference type="ARBA" id="ARBA00022927"/>
    </source>
</evidence>
<feature type="transmembrane region" description="Helical" evidence="10">
    <location>
        <begin position="391"/>
        <end position="414"/>
    </location>
</feature>
<evidence type="ECO:0000256" key="2">
    <source>
        <dbReference type="ARBA" id="ARBA00008807"/>
    </source>
</evidence>
<feature type="region of interest" description="Disordered" evidence="9">
    <location>
        <begin position="1"/>
        <end position="30"/>
    </location>
</feature>
<comment type="similarity">
    <text evidence="2">Belongs to the oligopeptide OPT transporter family.</text>
</comment>
<keyword evidence="5" id="KW-0571">Peptide transport</keyword>
<evidence type="ECO:0000313" key="11">
    <source>
        <dbReference type="EMBL" id="KAJ6447191.1"/>
    </source>
</evidence>
<evidence type="ECO:0000256" key="8">
    <source>
        <dbReference type="ARBA" id="ARBA00023136"/>
    </source>
</evidence>
<comment type="caution">
    <text evidence="11">The sequence shown here is derived from an EMBL/GenBank/DDBJ whole genome shotgun (WGS) entry which is preliminary data.</text>
</comment>
<feature type="transmembrane region" description="Helical" evidence="10">
    <location>
        <begin position="564"/>
        <end position="584"/>
    </location>
</feature>
<evidence type="ECO:0000256" key="10">
    <source>
        <dbReference type="SAM" id="Phobius"/>
    </source>
</evidence>
<evidence type="ECO:0000256" key="7">
    <source>
        <dbReference type="ARBA" id="ARBA00022989"/>
    </source>
</evidence>
<dbReference type="InterPro" id="IPR004648">
    <property type="entry name" value="Oligpept_transpt"/>
</dbReference>
<feature type="transmembrane region" description="Helical" evidence="10">
    <location>
        <begin position="259"/>
        <end position="280"/>
    </location>
</feature>
<evidence type="ECO:0000256" key="9">
    <source>
        <dbReference type="SAM" id="MobiDB-lite"/>
    </source>
</evidence>
<evidence type="ECO:0000256" key="5">
    <source>
        <dbReference type="ARBA" id="ARBA00022856"/>
    </source>
</evidence>
<dbReference type="NCBIfam" id="TIGR00728">
    <property type="entry name" value="OPT_sfam"/>
    <property type="match status" value="1"/>
</dbReference>
<feature type="transmembrane region" description="Helical" evidence="10">
    <location>
        <begin position="743"/>
        <end position="761"/>
    </location>
</feature>
<dbReference type="Proteomes" id="UP001163105">
    <property type="component" value="Unassembled WGS sequence"/>
</dbReference>
<keyword evidence="8 10" id="KW-0472">Membrane</keyword>
<dbReference type="EMBL" id="JAQHRD010000001">
    <property type="protein sequence ID" value="KAJ6447191.1"/>
    <property type="molecule type" value="Genomic_DNA"/>
</dbReference>
<accession>A0AB34G9M8</accession>
<dbReference type="InterPro" id="IPR004813">
    <property type="entry name" value="OPT"/>
</dbReference>
<dbReference type="AlphaFoldDB" id="A0AB34G9M8"/>
<comment type="subcellular location">
    <subcellularLocation>
        <location evidence="1">Membrane</location>
        <topology evidence="1">Multi-pass membrane protein</topology>
    </subcellularLocation>
</comment>
<proteinExistence type="inferred from homology"/>
<dbReference type="GO" id="GO:0016020">
    <property type="term" value="C:membrane"/>
    <property type="evidence" value="ECO:0007669"/>
    <property type="project" value="UniProtKB-SubCell"/>
</dbReference>
<feature type="transmembrane region" description="Helical" evidence="10">
    <location>
        <begin position="222"/>
        <end position="239"/>
    </location>
</feature>
<dbReference type="PANTHER" id="PTHR22601">
    <property type="entry name" value="ISP4 LIKE PROTEIN"/>
    <property type="match status" value="1"/>
</dbReference>
<feature type="transmembrane region" description="Helical" evidence="10">
    <location>
        <begin position="844"/>
        <end position="866"/>
    </location>
</feature>
<keyword evidence="7 10" id="KW-1133">Transmembrane helix</keyword>
<dbReference type="GO" id="GO:0035673">
    <property type="term" value="F:oligopeptide transmembrane transporter activity"/>
    <property type="evidence" value="ECO:0007669"/>
    <property type="project" value="InterPro"/>
</dbReference>
<dbReference type="GO" id="GO:0015031">
    <property type="term" value="P:protein transport"/>
    <property type="evidence" value="ECO:0007669"/>
    <property type="project" value="UniProtKB-KW"/>
</dbReference>
<feature type="transmembrane region" description="Helical" evidence="10">
    <location>
        <begin position="773"/>
        <end position="795"/>
    </location>
</feature>
<feature type="transmembrane region" description="Helical" evidence="10">
    <location>
        <begin position="286"/>
        <end position="303"/>
    </location>
</feature>
<evidence type="ECO:0000256" key="4">
    <source>
        <dbReference type="ARBA" id="ARBA00022692"/>
    </source>
</evidence>
<keyword evidence="3" id="KW-0813">Transport</keyword>
<evidence type="ECO:0000313" key="12">
    <source>
        <dbReference type="Proteomes" id="UP001163105"/>
    </source>
</evidence>
<feature type="transmembrane region" description="Helical" evidence="10">
    <location>
        <begin position="590"/>
        <end position="613"/>
    </location>
</feature>
<keyword evidence="6" id="KW-0653">Protein transport</keyword>
<evidence type="ECO:0000256" key="1">
    <source>
        <dbReference type="ARBA" id="ARBA00004141"/>
    </source>
</evidence>
<feature type="transmembrane region" description="Helical" evidence="10">
    <location>
        <begin position="184"/>
        <end position="202"/>
    </location>
</feature>
<organism evidence="11 12">
    <name type="scientific">Purpureocillium lavendulum</name>
    <dbReference type="NCBI Taxonomy" id="1247861"/>
    <lineage>
        <taxon>Eukaryota</taxon>
        <taxon>Fungi</taxon>
        <taxon>Dikarya</taxon>
        <taxon>Ascomycota</taxon>
        <taxon>Pezizomycotina</taxon>
        <taxon>Sordariomycetes</taxon>
        <taxon>Hypocreomycetidae</taxon>
        <taxon>Hypocreales</taxon>
        <taxon>Ophiocordycipitaceae</taxon>
        <taxon>Purpureocillium</taxon>
    </lineage>
</organism>
<evidence type="ECO:0000256" key="3">
    <source>
        <dbReference type="ARBA" id="ARBA00022448"/>
    </source>
</evidence>
<keyword evidence="12" id="KW-1185">Reference proteome</keyword>
<keyword evidence="4 10" id="KW-0812">Transmembrane</keyword>
<sequence>MASHQTGDPTGVASDSPGHEKNGTSSQEDVAHAQPDILLEKIGNIHLKEIPVDDTEHLMDKIQLLTIEECRTIAANMLQDHANDYNFAQQKRGRLAALMQGPADGQTVADWELEFKTETAINRFFSPYPEVRAVATPVDDVDMPCETIRAFFLGLVWTAVGQFTNSLFSSRFPSISLTSSVTQILMYPCGILLAWILPDWGFTFGGQRVSLNPGPWTYKEQMLATIMINVGLGTAYCFYNIQTQAIYYKDQWLTPAYEILLLLSTQLMGLGFAGLLRRFVIYPVDAVWPTILPAVALNRALLVPEKKETIHGWSISRYKFFFICFGCMFVYFWFPDFIFQALSVFAWITWIAPTNFNLNLITGSSLGLGFNPIPSFDWSVTLGVLNPLSSPFFATVQQAAGMFIGAFAIMALYFQNIKWTGYLPINSSSIWDNTGKRYNTTRVIKDGALVVEKYKSYSPTFYSAGQLVAYGAFFAFYPCTALFIILDFWRPLSRSFKLMASAGVSTVKKTSIGTGRAAGAIFKGRFKEAGTHVYEMLSGDTSIYDGFDNPFTDMMRSYPEVPDWWFTSLAFISFIFSIIILSHWPQLDTPIWTIFFVIALNLAFLIPTTYLAAISGQNEGLNVLTELVVGYALPGQPEALMFVKAFGYNIGGQADNYISDQKMGFYAKIPPRAMFRGQITASILAVFICYGVVNFVDNSIPDICTPKQPSRFTCASGSNVFFSASMVWGAIGPERVFSQLYPALKYCFLLGFILAIVWWCVKNYGPHVREACRGALATPVFNFLNMVVFKPISWLKHVHPSLVLNGFLPWAPTNLSYLIGAIYISIIFQYYLRRYKTAWWEKYNYVLSAALGGGMAFSAIIIFFALQFHPVEIDWWGNNILGMTIDGGMDGARTVLLPDLPEKGTFGPDTWY</sequence>
<name>A0AB34G9M8_9HYPO</name>
<reference evidence="11" key="1">
    <citation type="submission" date="2023-01" db="EMBL/GenBank/DDBJ databases">
        <title>The growth and conidiation of Purpureocillium lavendulum are regulated by nitrogen source and histone H3K14 acetylation.</title>
        <authorList>
            <person name="Tang P."/>
            <person name="Han J."/>
            <person name="Zhang C."/>
            <person name="Tang P."/>
            <person name="Qi F."/>
            <person name="Zhang K."/>
            <person name="Liang L."/>
        </authorList>
    </citation>
    <scope>NUCLEOTIDE SEQUENCE</scope>
    <source>
        <strain evidence="11">YMF1.00683</strain>
    </source>
</reference>
<dbReference type="Pfam" id="PF03169">
    <property type="entry name" value="OPT"/>
    <property type="match status" value="1"/>
</dbReference>
<gene>
    <name evidence="11" type="ORF">O9K51_01966</name>
</gene>
<feature type="transmembrane region" description="Helical" evidence="10">
    <location>
        <begin position="673"/>
        <end position="693"/>
    </location>
</feature>
<feature type="transmembrane region" description="Helical" evidence="10">
    <location>
        <begin position="815"/>
        <end position="832"/>
    </location>
</feature>
<feature type="transmembrane region" description="Helical" evidence="10">
    <location>
        <begin position="467"/>
        <end position="489"/>
    </location>
</feature>
<dbReference type="NCBIfam" id="TIGR00727">
    <property type="entry name" value="ISP4_OPT"/>
    <property type="match status" value="1"/>
</dbReference>